<sequence length="1281" mass="140514">MQPRLSVVVPIYNVEEFLEECLESIAGQTMADLEAVLVDDGSTDGSPRIAREFAAKDPRFVYVRQPNAGLSAARNTGVRHATPTAEYLTFVDSDDVVPHDAYARMTASLDATGSDFASGNVWRLNERGRQQAWQYKWLTEPRSRTHISRDLELLADRVAWNKVFRRAFWDRHGFTFPEGKLYEDTPVMIPAHFLAGSVDVLSDHVYYWRVREGSITRRRTDVKGVRDRIAACAHVSAFLAEHAPEMRGTYDTSCLRDDFVYFLEGLPMGGPEYRATFMKGAAAFLRRADPGVVAGLPVSLRVKWHLVREGRTADLIDLLTFEQRNKNAFQVRGVVRRSATYPRSSGGHIRVPQELARLGRGELPVISRVREASWGADGLLRISGYAYVRNLEATRPGHSIKAAILKSAHSRAQLRKISTRTVAAPQATENSQQQLHCYDLSGFELTIDPEQLKTGGRWRPGNWLLGVVVAGHGSVRRAAVRPLDGSSAQSVVRELGDGLRLVLGYSKGRLVLKIQDYVARVDAHHRDGDEMVLSGHLPSHLRPTALRLTHKHSSAEFDYPVTLPGDDRFDVRVRLADLEDIAPTPHLAPKEVEPPHGDRWQANLVLPDGKLKSLAAVLDLPPGRYASREGGRELCASANDQGQLVIELTRQPIADRVAWSADGTLTIEGTVSDASWDAAELVLRHSGRDEELTVPVERTAGRFRGVVAPGGGVLREGRWYAFLREAGAGTAPGRGGTVRGAAGADKSTARQATAAAEVPTDAHTAPAHESPSGTATAQSRATPHRETAAGADKSTAGQITAAAEGTQSHAAPRGDVAGDVAVRGRTRQSDAGGGAATPGGPRGGGGAHAAHAAHAAHGEDGMPVRLLASVSAAFPLHRTVEGREFTVDRRFGDRLLLEAGSVLARGERGAYRRHRLRTAHYPSKRTQPLRDAVLYFDGDSPRAVHEELMRRGADVEHLWVTQDQQTKVPDGAKGVEEHSAAWYEALARCRRIVTAGHLPDFFERRDGQTVVQTWNGAPLKRIGTDLTDTLYADHGHLDVLPKLSRQWDVLVSPNRFSTPHLGRALAYEGEVMEAGSPRNDVLFSEDRGKVAERVRRELDIDPGKRVILYAPTYRDHLAYSPGRFRYEPALDLAAARDVLGDDHVLLVRKHPLTAGRLPGAGAPFVRDVSSHPRTAELLLISDVLVTDYSSLMFDFAHTGRPMLFHAYDLEHYRDTVRGFYLDFETSAPGPLLASTGEVVDALRDLDSVTARHAEAYAAFREAYCDLDDGRASARVAERLMR</sequence>
<dbReference type="Pfam" id="PF00535">
    <property type="entry name" value="Glycos_transf_2"/>
    <property type="match status" value="1"/>
</dbReference>
<dbReference type="InterPro" id="IPR007554">
    <property type="entry name" value="Glycerophosphate_synth"/>
</dbReference>
<organism evidence="9 10">
    <name type="scientific">Streptomyces durmitorensis</name>
    <dbReference type="NCBI Taxonomy" id="319947"/>
    <lineage>
        <taxon>Bacteria</taxon>
        <taxon>Bacillati</taxon>
        <taxon>Actinomycetota</taxon>
        <taxon>Actinomycetes</taxon>
        <taxon>Kitasatosporales</taxon>
        <taxon>Streptomycetaceae</taxon>
        <taxon>Streptomyces</taxon>
    </lineage>
</organism>
<keyword evidence="5" id="KW-0777">Teichoic acid biosynthesis</keyword>
<feature type="compositionally biased region" description="Polar residues" evidence="7">
    <location>
        <begin position="771"/>
        <end position="781"/>
    </location>
</feature>
<dbReference type="Gene3D" id="3.40.50.12580">
    <property type="match status" value="1"/>
</dbReference>
<evidence type="ECO:0000256" key="1">
    <source>
        <dbReference type="ARBA" id="ARBA00004202"/>
    </source>
</evidence>
<comment type="similarity">
    <text evidence="2">Belongs to the CDP-glycerol glycerophosphotransferase family.</text>
</comment>
<keyword evidence="10" id="KW-1185">Reference proteome</keyword>
<feature type="domain" description="Glycosyltransferase 2-like" evidence="8">
    <location>
        <begin position="6"/>
        <end position="168"/>
    </location>
</feature>
<reference evidence="9 10" key="1">
    <citation type="submission" date="2022-05" db="EMBL/GenBank/DDBJ databases">
        <authorList>
            <person name="Zhou X."/>
            <person name="Li K."/>
            <person name="Man Y."/>
        </authorList>
    </citation>
    <scope>NUCLEOTIDE SEQUENCE [LARGE SCALE GENOMIC DNA]</scope>
    <source>
        <strain evidence="9 10">MS405</strain>
    </source>
</reference>
<dbReference type="PANTHER" id="PTHR37316">
    <property type="entry name" value="TEICHOIC ACID GLYCEROL-PHOSPHATE PRIMASE"/>
    <property type="match status" value="1"/>
</dbReference>
<dbReference type="Gene3D" id="3.40.50.11820">
    <property type="match status" value="1"/>
</dbReference>
<dbReference type="InterPro" id="IPR001173">
    <property type="entry name" value="Glyco_trans_2-like"/>
</dbReference>
<protein>
    <submittedName>
        <fullName evidence="9">CDP-glycerol glycerophosphotransferase family protein</fullName>
    </submittedName>
</protein>
<keyword evidence="4" id="KW-0808">Transferase</keyword>
<accession>A0ABY4PYA3</accession>
<keyword evidence="3" id="KW-1003">Cell membrane</keyword>
<dbReference type="PANTHER" id="PTHR37316:SF3">
    <property type="entry name" value="TEICHOIC ACID GLYCEROL-PHOSPHATE TRANSFERASE"/>
    <property type="match status" value="1"/>
</dbReference>
<evidence type="ECO:0000256" key="5">
    <source>
        <dbReference type="ARBA" id="ARBA00022944"/>
    </source>
</evidence>
<dbReference type="Proteomes" id="UP000829992">
    <property type="component" value="Chromosome"/>
</dbReference>
<name>A0ABY4PYA3_9ACTN</name>
<dbReference type="InterPro" id="IPR043148">
    <property type="entry name" value="TagF_C"/>
</dbReference>
<evidence type="ECO:0000256" key="2">
    <source>
        <dbReference type="ARBA" id="ARBA00010488"/>
    </source>
</evidence>
<evidence type="ECO:0000313" key="9">
    <source>
        <dbReference type="EMBL" id="UQT58214.1"/>
    </source>
</evidence>
<feature type="compositionally biased region" description="Gly residues" evidence="7">
    <location>
        <begin position="831"/>
        <end position="847"/>
    </location>
</feature>
<dbReference type="CDD" id="cd00761">
    <property type="entry name" value="Glyco_tranf_GTA_type"/>
    <property type="match status" value="1"/>
</dbReference>
<dbReference type="SUPFAM" id="SSF53756">
    <property type="entry name" value="UDP-Glycosyltransferase/glycogen phosphorylase"/>
    <property type="match status" value="1"/>
</dbReference>
<gene>
    <name evidence="9" type="ORF">M4V62_25740</name>
</gene>
<dbReference type="InterPro" id="IPR043149">
    <property type="entry name" value="TagF_N"/>
</dbReference>
<evidence type="ECO:0000256" key="3">
    <source>
        <dbReference type="ARBA" id="ARBA00022475"/>
    </source>
</evidence>
<proteinExistence type="inferred from homology"/>
<evidence type="ECO:0000256" key="4">
    <source>
        <dbReference type="ARBA" id="ARBA00022679"/>
    </source>
</evidence>
<dbReference type="SUPFAM" id="SSF53448">
    <property type="entry name" value="Nucleotide-diphospho-sugar transferases"/>
    <property type="match status" value="1"/>
</dbReference>
<dbReference type="InterPro" id="IPR051612">
    <property type="entry name" value="Teichoic_Acid_Biosynth"/>
</dbReference>
<keyword evidence="6" id="KW-0472">Membrane</keyword>
<dbReference type="InterPro" id="IPR029044">
    <property type="entry name" value="Nucleotide-diphossugar_trans"/>
</dbReference>
<dbReference type="EMBL" id="CP097289">
    <property type="protein sequence ID" value="UQT58214.1"/>
    <property type="molecule type" value="Genomic_DNA"/>
</dbReference>
<dbReference type="Gene3D" id="3.90.550.10">
    <property type="entry name" value="Spore Coat Polysaccharide Biosynthesis Protein SpsA, Chain A"/>
    <property type="match status" value="1"/>
</dbReference>
<dbReference type="Pfam" id="PF04464">
    <property type="entry name" value="Glyphos_transf"/>
    <property type="match status" value="1"/>
</dbReference>
<evidence type="ECO:0000259" key="8">
    <source>
        <dbReference type="Pfam" id="PF00535"/>
    </source>
</evidence>
<evidence type="ECO:0000256" key="7">
    <source>
        <dbReference type="SAM" id="MobiDB-lite"/>
    </source>
</evidence>
<evidence type="ECO:0000313" key="10">
    <source>
        <dbReference type="Proteomes" id="UP000829992"/>
    </source>
</evidence>
<comment type="subcellular location">
    <subcellularLocation>
        <location evidence="1">Cell membrane</location>
        <topology evidence="1">Peripheral membrane protein</topology>
    </subcellularLocation>
</comment>
<dbReference type="RefSeq" id="WP_249589589.1">
    <property type="nucleotide sequence ID" value="NZ_BAAAQL010000047.1"/>
</dbReference>
<evidence type="ECO:0000256" key="6">
    <source>
        <dbReference type="ARBA" id="ARBA00023136"/>
    </source>
</evidence>
<feature type="region of interest" description="Disordered" evidence="7">
    <location>
        <begin position="728"/>
        <end position="857"/>
    </location>
</feature>